<keyword evidence="5" id="KW-1185">Reference proteome</keyword>
<evidence type="ECO:0000313" key="4">
    <source>
        <dbReference type="EMBL" id="MFM1524180.1"/>
    </source>
</evidence>
<name>A0ABW9F409_9FIRM</name>
<dbReference type="PANTHER" id="PTHR43673:SF10">
    <property type="entry name" value="NADH DEHYDROGENASE_NAD(P)H NITROREDUCTASE XCC3605-RELATED"/>
    <property type="match status" value="1"/>
</dbReference>
<dbReference type="Pfam" id="PF00881">
    <property type="entry name" value="Nitroreductase"/>
    <property type="match status" value="1"/>
</dbReference>
<evidence type="ECO:0000313" key="5">
    <source>
        <dbReference type="Proteomes" id="UP001629536"/>
    </source>
</evidence>
<gene>
    <name evidence="4" type="ORF">ABGF40_00660</name>
</gene>
<dbReference type="PANTHER" id="PTHR43673">
    <property type="entry name" value="NAD(P)H NITROREDUCTASE YDGI-RELATED"/>
    <property type="match status" value="1"/>
</dbReference>
<proteinExistence type="inferred from homology"/>
<organism evidence="4 5">
    <name type="scientific">Helcococcus bovis</name>
    <dbReference type="NCBI Taxonomy" id="3153252"/>
    <lineage>
        <taxon>Bacteria</taxon>
        <taxon>Bacillati</taxon>
        <taxon>Bacillota</taxon>
        <taxon>Tissierellia</taxon>
        <taxon>Tissierellales</taxon>
        <taxon>Peptoniphilaceae</taxon>
        <taxon>Helcococcus</taxon>
    </lineage>
</organism>
<dbReference type="InterPro" id="IPR029479">
    <property type="entry name" value="Nitroreductase"/>
</dbReference>
<evidence type="ECO:0000256" key="2">
    <source>
        <dbReference type="ARBA" id="ARBA00023002"/>
    </source>
</evidence>
<comment type="similarity">
    <text evidence="1">Belongs to the nitroreductase family.</text>
</comment>
<comment type="caution">
    <text evidence="4">The sequence shown here is derived from an EMBL/GenBank/DDBJ whole genome shotgun (WGS) entry which is preliminary data.</text>
</comment>
<feature type="domain" description="Nitroreductase" evidence="3">
    <location>
        <begin position="170"/>
        <end position="236"/>
    </location>
</feature>
<accession>A0ABW9F409</accession>
<dbReference type="Gene3D" id="3.40.109.10">
    <property type="entry name" value="NADH Oxidase"/>
    <property type="match status" value="1"/>
</dbReference>
<keyword evidence="2" id="KW-0560">Oxidoreductase</keyword>
<dbReference type="EMBL" id="JBFNFH010000001">
    <property type="protein sequence ID" value="MFM1524180.1"/>
    <property type="molecule type" value="Genomic_DNA"/>
</dbReference>
<dbReference type="RefSeq" id="WP_408126099.1">
    <property type="nucleotide sequence ID" value="NZ_JBFNFH010000001.1"/>
</dbReference>
<dbReference type="InterPro" id="IPR000415">
    <property type="entry name" value="Nitroreductase-like"/>
</dbReference>
<evidence type="ECO:0000259" key="3">
    <source>
        <dbReference type="Pfam" id="PF00881"/>
    </source>
</evidence>
<dbReference type="Proteomes" id="UP001629536">
    <property type="component" value="Unassembled WGS sequence"/>
</dbReference>
<sequence length="336" mass="39294">MKNFVKKILPVKMQSKFREIYMKRKLNKIVNFDKNNFFDSSYALGKKNSLENLRAKITFHYHSIEKGLSNANLRYAFGKKKFDELFDVLDLYVSLGHPTDDLRFQQSLSTISSYVKLHEDTEYDISFVTNRFEKLKKYMLPKLNNIGGYGIYNFENDLYKKMDFKDFMLNRHSVRDYGKKEVDEKDVLNAIELSIHSPSACNRQSWKVHYVKDIEKVKKIISIQRGLTANAENIQGVLIVTTNNEYYNWEYERNLGHVDGALFSMSLMMSLNYYNIANCPLSAGFAMDQEIGIREVVDIENKENIVLLISIGSFPEQFKYAKSPRETLENVVKIYK</sequence>
<evidence type="ECO:0000256" key="1">
    <source>
        <dbReference type="ARBA" id="ARBA00007118"/>
    </source>
</evidence>
<reference evidence="4 5" key="1">
    <citation type="journal article" date="2024" name="Front. Microbiol.">
        <title>Pangenomic and biochemical analyses of Helcococcus ovis reveal widespread tetracycline resistance and a novel bacterial species, Helcococcus bovis.</title>
        <authorList>
            <person name="Cunha F."/>
            <person name="Zhai Y."/>
            <person name="Casaro S."/>
            <person name="Jones K.L."/>
            <person name="Hernandez M."/>
            <person name="Bisinotto R.S."/>
            <person name="Kariyawasam S."/>
            <person name="Brown M.B."/>
            <person name="Phillips A."/>
            <person name="Jeong K.C."/>
            <person name="Galvao K.N."/>
        </authorList>
    </citation>
    <scope>NUCLEOTIDE SEQUENCE [LARGE SCALE GENOMIC DNA]</scope>
    <source>
        <strain evidence="4 5">KG197</strain>
    </source>
</reference>
<dbReference type="CDD" id="cd02062">
    <property type="entry name" value="Nitro_FMN_reductase"/>
    <property type="match status" value="1"/>
</dbReference>
<dbReference type="SUPFAM" id="SSF55469">
    <property type="entry name" value="FMN-dependent nitroreductase-like"/>
    <property type="match status" value="1"/>
</dbReference>
<protein>
    <submittedName>
        <fullName evidence="4">Nitroreductase family protein</fullName>
    </submittedName>
</protein>